<evidence type="ECO:0000256" key="1">
    <source>
        <dbReference type="SAM" id="Phobius"/>
    </source>
</evidence>
<name>A0A6N6MBS9_9FLAO</name>
<keyword evidence="1" id="KW-1133">Transmembrane helix</keyword>
<proteinExistence type="predicted"/>
<feature type="transmembrane region" description="Helical" evidence="1">
    <location>
        <begin position="34"/>
        <end position="51"/>
    </location>
</feature>
<dbReference type="Pfam" id="PF09603">
    <property type="entry name" value="Fib_succ_major"/>
    <property type="match status" value="1"/>
</dbReference>
<keyword evidence="1" id="KW-0472">Membrane</keyword>
<evidence type="ECO:0000313" key="4">
    <source>
        <dbReference type="Proteomes" id="UP000435357"/>
    </source>
</evidence>
<dbReference type="NCBIfam" id="TIGR02145">
    <property type="entry name" value="Fib_succ_major"/>
    <property type="match status" value="1"/>
</dbReference>
<sequence length="249" mass="27708">MRSRGNTSLVDLTKTNELGNSTLKFCAMKQQIKTFTALLTLLILMSFGVSIHDHKIKPIDEVVIGEQVWMTKNLNVHKFRNGDLIPQAVTDEEWNKAKEDGTAAWCYYENDSANEEEYGKLYNWYAVNDPRGIAPEGWHVPSYSEWKELAGFLGGEGVAGNSLKSESGWEDDGNGTNKSGFTGIAAGSRTEDGFSDGFNGKGNGADFWSSTSYNDYDAWYSSLSSVESTFYMYRGDKENGLSIRCIKDD</sequence>
<dbReference type="Proteomes" id="UP000435357">
    <property type="component" value="Unassembled WGS sequence"/>
</dbReference>
<gene>
    <name evidence="3" type="ORF">F3059_00485</name>
</gene>
<evidence type="ECO:0000259" key="2">
    <source>
        <dbReference type="Pfam" id="PF09603"/>
    </source>
</evidence>
<keyword evidence="4" id="KW-1185">Reference proteome</keyword>
<feature type="domain" description="Fibrobacter succinogenes major paralogous" evidence="2">
    <location>
        <begin position="62"/>
        <end position="247"/>
    </location>
</feature>
<dbReference type="OrthoDB" id="9805760at2"/>
<dbReference type="EMBL" id="WACR01000001">
    <property type="protein sequence ID" value="KAB1065983.1"/>
    <property type="molecule type" value="Genomic_DNA"/>
</dbReference>
<comment type="caution">
    <text evidence="3">The sequence shown here is derived from an EMBL/GenBank/DDBJ whole genome shotgun (WGS) entry which is preliminary data.</text>
</comment>
<protein>
    <recommendedName>
        <fullName evidence="2">Fibrobacter succinogenes major paralogous domain-containing protein</fullName>
    </recommendedName>
</protein>
<dbReference type="AlphaFoldDB" id="A0A6N6MBS9"/>
<dbReference type="InterPro" id="IPR011871">
    <property type="entry name" value="Fib_succ_major"/>
</dbReference>
<organism evidence="3 4">
    <name type="scientific">Salibacter halophilus</name>
    <dbReference type="NCBI Taxonomy" id="1803916"/>
    <lineage>
        <taxon>Bacteria</taxon>
        <taxon>Pseudomonadati</taxon>
        <taxon>Bacteroidota</taxon>
        <taxon>Flavobacteriia</taxon>
        <taxon>Flavobacteriales</taxon>
        <taxon>Salibacteraceae</taxon>
        <taxon>Salibacter</taxon>
    </lineage>
</organism>
<keyword evidence="1" id="KW-0812">Transmembrane</keyword>
<reference evidence="3 4" key="1">
    <citation type="submission" date="2019-09" db="EMBL/GenBank/DDBJ databases">
        <title>Genomes of Cryomorphaceae.</title>
        <authorList>
            <person name="Bowman J.P."/>
        </authorList>
    </citation>
    <scope>NUCLEOTIDE SEQUENCE [LARGE SCALE GENOMIC DNA]</scope>
    <source>
        <strain evidence="3 4">KCTC 52047</strain>
    </source>
</reference>
<accession>A0A6N6MBS9</accession>
<evidence type="ECO:0000313" key="3">
    <source>
        <dbReference type="EMBL" id="KAB1065983.1"/>
    </source>
</evidence>